<sequence>MRPKSNSVLQNIVKCGNLFKKNVDSRKYSTMHSVHEYIAPEWARQLKNIPKQKMQLANIPTPIHEWRLPGIPENFHVSIKRDDMTGSTLSGNKVRKLEFLMADCLTQGCKHVITCGGLQSNHCRAVATCARELGLQPHLVLRTDIEDPSSVSCEGNLLLDRLCAAKIYLSPRHSPYLTHLKPRMDKLAENIGAETGERCYKIPVGGSNSLGLWGYINMFSELVTQGAVEQFDDLIFATGSGSTAGGLAIGNYLTGSKLRIHGISVSDDARYFHAHCQEMLDAVGLHVRAEDILDVIDGHKGLGYGISTQEELDYILSVASSTGIMLDPVYTGKAAIGLQRELNNNPDMFKGNRILFVHTGGVFGLYDGRINDTLKVVCLDSTMAESTIL</sequence>
<dbReference type="InterPro" id="IPR001926">
    <property type="entry name" value="TrpB-like_PALP"/>
</dbReference>
<keyword evidence="6" id="KW-1185">Reference proteome</keyword>
<comment type="similarity">
    <text evidence="2">Belongs to the ACC deaminase/D-cysteine desulfhydrase family.</text>
</comment>
<evidence type="ECO:0000256" key="2">
    <source>
        <dbReference type="ARBA" id="ARBA00008639"/>
    </source>
</evidence>
<evidence type="ECO:0000256" key="3">
    <source>
        <dbReference type="ARBA" id="ARBA00022898"/>
    </source>
</evidence>
<dbReference type="PANTHER" id="PTHR43780:SF2">
    <property type="entry name" value="1-AMINOCYCLOPROPANE-1-CARBOXYLATE DEAMINASE-RELATED"/>
    <property type="match status" value="1"/>
</dbReference>
<dbReference type="Proteomes" id="UP001164746">
    <property type="component" value="Chromosome 3"/>
</dbReference>
<evidence type="ECO:0000259" key="4">
    <source>
        <dbReference type="Pfam" id="PF00291"/>
    </source>
</evidence>
<protein>
    <submittedName>
        <fullName evidence="5">DCYD1-like protein</fullName>
    </submittedName>
</protein>
<reference evidence="5" key="1">
    <citation type="submission" date="2022-11" db="EMBL/GenBank/DDBJ databases">
        <title>Centuries of genome instability and evolution in soft-shell clam transmissible cancer (bioRxiv).</title>
        <authorList>
            <person name="Hart S.F.M."/>
            <person name="Yonemitsu M.A."/>
            <person name="Giersch R.M."/>
            <person name="Beal B.F."/>
            <person name="Arriagada G."/>
            <person name="Davis B.W."/>
            <person name="Ostrander E.A."/>
            <person name="Goff S.P."/>
            <person name="Metzger M.J."/>
        </authorList>
    </citation>
    <scope>NUCLEOTIDE SEQUENCE</scope>
    <source>
        <strain evidence="5">MELC-2E11</strain>
        <tissue evidence="5">Siphon/mantle</tissue>
    </source>
</reference>
<name>A0ABY7DS75_MYAAR</name>
<dbReference type="InterPro" id="IPR036052">
    <property type="entry name" value="TrpB-like_PALP_sf"/>
</dbReference>
<dbReference type="EMBL" id="CP111014">
    <property type="protein sequence ID" value="WAQ99716.1"/>
    <property type="molecule type" value="Genomic_DNA"/>
</dbReference>
<dbReference type="Gene3D" id="3.40.50.1100">
    <property type="match status" value="2"/>
</dbReference>
<accession>A0ABY7DS75</accession>
<gene>
    <name evidence="5" type="ORF">MAR_024089</name>
</gene>
<evidence type="ECO:0000313" key="6">
    <source>
        <dbReference type="Proteomes" id="UP001164746"/>
    </source>
</evidence>
<dbReference type="Pfam" id="PF00291">
    <property type="entry name" value="PALP"/>
    <property type="match status" value="1"/>
</dbReference>
<keyword evidence="3" id="KW-0663">Pyridoxal phosphate</keyword>
<dbReference type="SUPFAM" id="SSF53686">
    <property type="entry name" value="Tryptophan synthase beta subunit-like PLP-dependent enzymes"/>
    <property type="match status" value="1"/>
</dbReference>
<organism evidence="5 6">
    <name type="scientific">Mya arenaria</name>
    <name type="common">Soft-shell clam</name>
    <dbReference type="NCBI Taxonomy" id="6604"/>
    <lineage>
        <taxon>Eukaryota</taxon>
        <taxon>Metazoa</taxon>
        <taxon>Spiralia</taxon>
        <taxon>Lophotrochozoa</taxon>
        <taxon>Mollusca</taxon>
        <taxon>Bivalvia</taxon>
        <taxon>Autobranchia</taxon>
        <taxon>Heteroconchia</taxon>
        <taxon>Euheterodonta</taxon>
        <taxon>Imparidentia</taxon>
        <taxon>Neoheterodontei</taxon>
        <taxon>Myida</taxon>
        <taxon>Myoidea</taxon>
        <taxon>Myidae</taxon>
        <taxon>Mya</taxon>
    </lineage>
</organism>
<dbReference type="NCBIfam" id="TIGR01275">
    <property type="entry name" value="ACC_deam_rel"/>
    <property type="match status" value="1"/>
</dbReference>
<dbReference type="PANTHER" id="PTHR43780">
    <property type="entry name" value="1-AMINOCYCLOPROPANE-1-CARBOXYLATE DEAMINASE-RELATED"/>
    <property type="match status" value="1"/>
</dbReference>
<dbReference type="InterPro" id="IPR005966">
    <property type="entry name" value="D-Cys_desShydrase"/>
</dbReference>
<dbReference type="InterPro" id="IPR027278">
    <property type="entry name" value="ACCD_DCysDesulf"/>
</dbReference>
<feature type="domain" description="Tryptophan synthase beta chain-like PALP" evidence="4">
    <location>
        <begin position="56"/>
        <end position="360"/>
    </location>
</feature>
<comment type="cofactor">
    <cofactor evidence="1">
        <name>pyridoxal 5'-phosphate</name>
        <dbReference type="ChEBI" id="CHEBI:597326"/>
    </cofactor>
</comment>
<proteinExistence type="inferred from homology"/>
<dbReference type="PIRSF" id="PIRSF006278">
    <property type="entry name" value="ACCD_DCysDesulf"/>
    <property type="match status" value="1"/>
</dbReference>
<evidence type="ECO:0000256" key="1">
    <source>
        <dbReference type="ARBA" id="ARBA00001933"/>
    </source>
</evidence>
<evidence type="ECO:0000313" key="5">
    <source>
        <dbReference type="EMBL" id="WAQ99716.1"/>
    </source>
</evidence>